<proteinExistence type="predicted"/>
<dbReference type="Proteomes" id="UP000824280">
    <property type="component" value="Chromosome"/>
</dbReference>
<evidence type="ECO:0000313" key="1">
    <source>
        <dbReference type="EMBL" id="QZD88143.1"/>
    </source>
</evidence>
<reference evidence="1 2" key="1">
    <citation type="submission" date="2021-08" db="EMBL/GenBank/DDBJ databases">
        <title>Comparative Genomics Analysis of the Genus Qipengyuania Reveals Extensive Genetic Diversity and Metabolic Versatility, Including the Description of Fifteen Novel Species.</title>
        <authorList>
            <person name="Liu Y."/>
        </authorList>
    </citation>
    <scope>NUCLEOTIDE SEQUENCE [LARGE SCALE GENOMIC DNA]</scope>
    <source>
        <strain evidence="1 2">1XM2-8</strain>
    </source>
</reference>
<evidence type="ECO:0008006" key="3">
    <source>
        <dbReference type="Google" id="ProtNLM"/>
    </source>
</evidence>
<dbReference type="RefSeq" id="WP_221423675.1">
    <property type="nucleotide sequence ID" value="NZ_CP081297.1"/>
</dbReference>
<protein>
    <recommendedName>
        <fullName evidence="3">Integron gene cassette protein</fullName>
    </recommendedName>
</protein>
<sequence length="106" mass="12121">MARIPLPPPFEASFEGPEGRYSASYVPRGEWDDGLVRVNIASHEMWWGVEIAEQEGTSLSVCGITSGTQEIWNDVFWFEIICSPEPKSIRYWGDRIIWREDSAVID</sequence>
<name>A0ABX8ZLS8_9SPHN</name>
<accession>A0ABX8ZLS8</accession>
<gene>
    <name evidence="1" type="ORF">K3166_05575</name>
</gene>
<organism evidence="1 2">
    <name type="scientific">Qipengyuania psychrotolerans</name>
    <dbReference type="NCBI Taxonomy" id="2867238"/>
    <lineage>
        <taxon>Bacteria</taxon>
        <taxon>Pseudomonadati</taxon>
        <taxon>Pseudomonadota</taxon>
        <taxon>Alphaproteobacteria</taxon>
        <taxon>Sphingomonadales</taxon>
        <taxon>Erythrobacteraceae</taxon>
        <taxon>Qipengyuania</taxon>
    </lineage>
</organism>
<dbReference type="EMBL" id="CP081297">
    <property type="protein sequence ID" value="QZD88143.1"/>
    <property type="molecule type" value="Genomic_DNA"/>
</dbReference>
<keyword evidence="2" id="KW-1185">Reference proteome</keyword>
<evidence type="ECO:0000313" key="2">
    <source>
        <dbReference type="Proteomes" id="UP000824280"/>
    </source>
</evidence>